<reference evidence="2 3" key="1">
    <citation type="submission" date="2017-04" db="EMBL/GenBank/DDBJ databases">
        <authorList>
            <person name="Afonso C.L."/>
            <person name="Miller P.J."/>
            <person name="Scott M.A."/>
            <person name="Spackman E."/>
            <person name="Goraichik I."/>
            <person name="Dimitrov K.M."/>
            <person name="Suarez D.L."/>
            <person name="Swayne D.E."/>
        </authorList>
    </citation>
    <scope>NUCLEOTIDE SEQUENCE [LARGE SCALE GENOMIC DNA]</scope>
    <source>
        <strain evidence="2 3">LMG26642</strain>
    </source>
</reference>
<dbReference type="AlphaFoldDB" id="A0A1X7N9J9"/>
<organism evidence="2 3">
    <name type="scientific">Carnobacterium iners</name>
    <dbReference type="NCBI Taxonomy" id="1073423"/>
    <lineage>
        <taxon>Bacteria</taxon>
        <taxon>Bacillati</taxon>
        <taxon>Bacillota</taxon>
        <taxon>Bacilli</taxon>
        <taxon>Lactobacillales</taxon>
        <taxon>Carnobacteriaceae</taxon>
        <taxon>Carnobacterium</taxon>
    </lineage>
</organism>
<keyword evidence="3" id="KW-1185">Reference proteome</keyword>
<name>A0A1X7N9J9_9LACT</name>
<evidence type="ECO:0000313" key="2">
    <source>
        <dbReference type="EMBL" id="SMH34256.1"/>
    </source>
</evidence>
<accession>A0A1X7N9J9</accession>
<dbReference type="EMBL" id="FXBJ01000002">
    <property type="protein sequence ID" value="SMH34256.1"/>
    <property type="molecule type" value="Genomic_DNA"/>
</dbReference>
<feature type="transmembrane region" description="Helical" evidence="1">
    <location>
        <begin position="46"/>
        <end position="72"/>
    </location>
</feature>
<evidence type="ECO:0000256" key="1">
    <source>
        <dbReference type="SAM" id="Phobius"/>
    </source>
</evidence>
<feature type="transmembrane region" description="Helical" evidence="1">
    <location>
        <begin position="6"/>
        <end position="25"/>
    </location>
</feature>
<dbReference type="STRING" id="1073423.SAMN04488700_1647"/>
<sequence length="77" mass="8620">MLATVVYDFLLLAILLILLVSAYIIKVNSVKMLGKSNRLELDQIKSGVVIANTIFYTVLIVFLMMIASPFIIRLVAF</sequence>
<dbReference type="Proteomes" id="UP000193435">
    <property type="component" value="Unassembled WGS sequence"/>
</dbReference>
<proteinExistence type="predicted"/>
<gene>
    <name evidence="2" type="ORF">SAMN04488700_1647</name>
</gene>
<dbReference type="RefSeq" id="WP_085559769.1">
    <property type="nucleotide sequence ID" value="NZ_FOAH01000005.1"/>
</dbReference>
<keyword evidence="1" id="KW-1133">Transmembrane helix</keyword>
<keyword evidence="1" id="KW-0472">Membrane</keyword>
<keyword evidence="1" id="KW-0812">Transmembrane</keyword>
<protein>
    <submittedName>
        <fullName evidence="2">Uncharacterized protein</fullName>
    </submittedName>
</protein>
<evidence type="ECO:0000313" key="3">
    <source>
        <dbReference type="Proteomes" id="UP000193435"/>
    </source>
</evidence>